<dbReference type="PANTHER" id="PTHR11782:SF83">
    <property type="entry name" value="GUANOSINE-DIPHOSPHATASE"/>
    <property type="match status" value="1"/>
</dbReference>
<dbReference type="Proteomes" id="UP000271241">
    <property type="component" value="Unassembled WGS sequence"/>
</dbReference>
<evidence type="ECO:0000256" key="3">
    <source>
        <dbReference type="ARBA" id="ARBA00037742"/>
    </source>
</evidence>
<evidence type="ECO:0000256" key="4">
    <source>
        <dbReference type="ARBA" id="ARBA00038903"/>
    </source>
</evidence>
<dbReference type="GO" id="GO:0005794">
    <property type="term" value="C:Golgi apparatus"/>
    <property type="evidence" value="ECO:0007669"/>
    <property type="project" value="TreeGrafter"/>
</dbReference>
<evidence type="ECO:0000256" key="2">
    <source>
        <dbReference type="ARBA" id="ARBA00022801"/>
    </source>
</evidence>
<accession>A0A4P9XR13</accession>
<evidence type="ECO:0000256" key="6">
    <source>
        <dbReference type="PIRSR" id="PIRSR600407-2"/>
    </source>
</evidence>
<gene>
    <name evidence="8" type="ORF">THASP1DRAFT_15589</name>
</gene>
<dbReference type="AlphaFoldDB" id="A0A4P9XR13"/>
<dbReference type="GO" id="GO:0017111">
    <property type="term" value="F:ribonucleoside triphosphate phosphatase activity"/>
    <property type="evidence" value="ECO:0007669"/>
    <property type="project" value="TreeGrafter"/>
</dbReference>
<keyword evidence="6" id="KW-0547">Nucleotide-binding</keyword>
<dbReference type="PANTHER" id="PTHR11782">
    <property type="entry name" value="ADENOSINE/GUANOSINE DIPHOSPHATASE"/>
    <property type="match status" value="1"/>
</dbReference>
<feature type="binding site" evidence="6">
    <location>
        <begin position="188"/>
        <end position="192"/>
    </location>
    <ligand>
        <name>ATP</name>
        <dbReference type="ChEBI" id="CHEBI:30616"/>
    </ligand>
</feature>
<dbReference type="Gene3D" id="3.30.420.150">
    <property type="entry name" value="Exopolyphosphatase. Domain 2"/>
    <property type="match status" value="1"/>
</dbReference>
<comment type="similarity">
    <text evidence="1 7">Belongs to the GDA1/CD39 NTPase family.</text>
</comment>
<dbReference type="Pfam" id="PF01150">
    <property type="entry name" value="GDA1_CD39"/>
    <property type="match status" value="1"/>
</dbReference>
<dbReference type="OrthoDB" id="6372431at2759"/>
<evidence type="ECO:0000256" key="7">
    <source>
        <dbReference type="RuleBase" id="RU003833"/>
    </source>
</evidence>
<dbReference type="GO" id="GO:0006487">
    <property type="term" value="P:protein N-linked glycosylation"/>
    <property type="evidence" value="ECO:0007669"/>
    <property type="project" value="TreeGrafter"/>
</dbReference>
<dbReference type="CDD" id="cd24040">
    <property type="entry name" value="ASKHA_NBD_GDA1"/>
    <property type="match status" value="1"/>
</dbReference>
<evidence type="ECO:0000313" key="8">
    <source>
        <dbReference type="EMBL" id="RKP08495.1"/>
    </source>
</evidence>
<dbReference type="GO" id="GO:0009134">
    <property type="term" value="P:nucleoside diphosphate catabolic process"/>
    <property type="evidence" value="ECO:0007669"/>
    <property type="project" value="TreeGrafter"/>
</dbReference>
<dbReference type="GO" id="GO:0004382">
    <property type="term" value="F:GDP phosphatase activity"/>
    <property type="evidence" value="ECO:0007669"/>
    <property type="project" value="UniProtKB-EC"/>
</dbReference>
<dbReference type="GO" id="GO:0005524">
    <property type="term" value="F:ATP binding"/>
    <property type="evidence" value="ECO:0007669"/>
    <property type="project" value="UniProtKB-KW"/>
</dbReference>
<protein>
    <recommendedName>
        <fullName evidence="4">guanosine-diphosphatase</fullName>
        <ecNumber evidence="4">3.6.1.42</ecNumber>
    </recommendedName>
</protein>
<evidence type="ECO:0000256" key="5">
    <source>
        <dbReference type="PIRSR" id="PIRSR600407-1"/>
    </source>
</evidence>
<dbReference type="GO" id="GO:0045134">
    <property type="term" value="F:UDP phosphatase activity"/>
    <property type="evidence" value="ECO:0007669"/>
    <property type="project" value="TreeGrafter"/>
</dbReference>
<proteinExistence type="inferred from homology"/>
<comment type="function">
    <text evidence="3">After transfer of sugars to endogenous macromolecular acceptors, the enzyme converts nucleoside diphosphates to nucleoside monophosphates which in turn exit the Golgi lumen in a coupled antiporter reaction, allowing entry of additional nucleotide sugar from the cytosol.</text>
</comment>
<dbReference type="EMBL" id="KZ992597">
    <property type="protein sequence ID" value="RKP08495.1"/>
    <property type="molecule type" value="Genomic_DNA"/>
</dbReference>
<dbReference type="PROSITE" id="PS01238">
    <property type="entry name" value="GDA1_CD39_NTPASE"/>
    <property type="match status" value="1"/>
</dbReference>
<dbReference type="Gene3D" id="3.30.420.40">
    <property type="match status" value="1"/>
</dbReference>
<dbReference type="EC" id="3.6.1.42" evidence="4"/>
<sequence>MAHRRRSFVPAASAAGLTSTRCSQPYPEKPLVQYVLVVDAGSTGSRIHVYRFNHCHEQPELEHEVFHHIKPGLSAYPDDPEAAAHSLDPLLDVALANVPPSQHHCTPIVVKATAGLRLLSAGKGDIILEHVRARLTSAYPFPVVKKDGVVIMDGKEEGVYAWITVNYLLENLGAGERKQTAGVFDLGGGSTQIVFEPALPVGHVMAPGEHEYDLQFGGFHYMLYQHSYLGYGLMEARRRIKQQVVDRWHQDGHLAQPNGALVHPCLSQGHHETITTDSKLVGAALIDAGKNDKVELAGGADGLERCREVVRAHLFDKSGKCPVRPCAFDGIYQPSLQHTFDHGDIYVFSYFYDRLSPLGFGQDFLLGDVREAAEHVCRGDYAWFESVKGAEDLARRFNKNPSYCLDMTFIYSLLRDGYEIPDDRRVHMAKKLQGYETGWCVGAAIAVLDEGQYCSVRELD</sequence>
<feature type="active site" description="Proton acceptor" evidence="5">
    <location>
        <position position="157"/>
    </location>
</feature>
<dbReference type="GO" id="GO:0016020">
    <property type="term" value="C:membrane"/>
    <property type="evidence" value="ECO:0007669"/>
    <property type="project" value="TreeGrafter"/>
</dbReference>
<name>A0A4P9XR13_9FUNG</name>
<keyword evidence="2 7" id="KW-0378">Hydrolase</keyword>
<evidence type="ECO:0000313" key="9">
    <source>
        <dbReference type="Proteomes" id="UP000271241"/>
    </source>
</evidence>
<reference evidence="9" key="1">
    <citation type="journal article" date="2018" name="Nat. Microbiol.">
        <title>Leveraging single-cell genomics to expand the fungal tree of life.</title>
        <authorList>
            <person name="Ahrendt S.R."/>
            <person name="Quandt C.A."/>
            <person name="Ciobanu D."/>
            <person name="Clum A."/>
            <person name="Salamov A."/>
            <person name="Andreopoulos B."/>
            <person name="Cheng J.F."/>
            <person name="Woyke T."/>
            <person name="Pelin A."/>
            <person name="Henrissat B."/>
            <person name="Reynolds N.K."/>
            <person name="Benny G.L."/>
            <person name="Smith M.E."/>
            <person name="James T.Y."/>
            <person name="Grigoriev I.V."/>
        </authorList>
    </citation>
    <scope>NUCLEOTIDE SEQUENCE [LARGE SCALE GENOMIC DNA]</scope>
    <source>
        <strain evidence="9">RSA 1356</strain>
    </source>
</reference>
<keyword evidence="6" id="KW-0067">ATP-binding</keyword>
<keyword evidence="9" id="KW-1185">Reference proteome</keyword>
<organism evidence="8 9">
    <name type="scientific">Thamnocephalis sphaerospora</name>
    <dbReference type="NCBI Taxonomy" id="78915"/>
    <lineage>
        <taxon>Eukaryota</taxon>
        <taxon>Fungi</taxon>
        <taxon>Fungi incertae sedis</taxon>
        <taxon>Zoopagomycota</taxon>
        <taxon>Zoopagomycotina</taxon>
        <taxon>Zoopagomycetes</taxon>
        <taxon>Zoopagales</taxon>
        <taxon>Sigmoideomycetaceae</taxon>
        <taxon>Thamnocephalis</taxon>
    </lineage>
</organism>
<evidence type="ECO:0000256" key="1">
    <source>
        <dbReference type="ARBA" id="ARBA00009283"/>
    </source>
</evidence>
<dbReference type="InterPro" id="IPR000407">
    <property type="entry name" value="GDA1_CD39_NTPase"/>
</dbReference>
<dbReference type="STRING" id="78915.A0A4P9XR13"/>